<sequence length="124" mass="13171">MRAITVLDEPVATIAPVLARWRGHDKGDGGKGTGKRGAARFGDGGLARVYTVREPQIREATDVIAANFGATRLFILIDVASELGIAVETSRSSVTMKSPLGDSVVVGRAYRHCPSDCSWTSVLD</sequence>
<accession>A0A5B6V8V1</accession>
<gene>
    <name evidence="1" type="ORF">EPI10_000729</name>
</gene>
<evidence type="ECO:0000313" key="1">
    <source>
        <dbReference type="EMBL" id="KAA3465575.1"/>
    </source>
</evidence>
<dbReference type="EMBL" id="SMMG02000007">
    <property type="protein sequence ID" value="KAA3465575.1"/>
    <property type="molecule type" value="Genomic_DNA"/>
</dbReference>
<protein>
    <submittedName>
        <fullName evidence="1">Uncharacterized protein</fullName>
    </submittedName>
</protein>
<comment type="caution">
    <text evidence="1">The sequence shown here is derived from an EMBL/GenBank/DDBJ whole genome shotgun (WGS) entry which is preliminary data.</text>
</comment>
<dbReference type="AlphaFoldDB" id="A0A5B6V8V1"/>
<proteinExistence type="predicted"/>
<reference evidence="1" key="1">
    <citation type="submission" date="2019-08" db="EMBL/GenBank/DDBJ databases">
        <authorList>
            <person name="Liu F."/>
        </authorList>
    </citation>
    <scope>NUCLEOTIDE SEQUENCE [LARGE SCALE GENOMIC DNA]</scope>
    <source>
        <strain evidence="1">PA1801</strain>
        <tissue evidence="1">Leaf</tissue>
    </source>
</reference>
<name>A0A5B6V8V1_9ROSI</name>
<keyword evidence="2" id="KW-1185">Reference proteome</keyword>
<dbReference type="OrthoDB" id="851428at2759"/>
<evidence type="ECO:0000313" key="2">
    <source>
        <dbReference type="Proteomes" id="UP000325315"/>
    </source>
</evidence>
<organism evidence="1 2">
    <name type="scientific">Gossypium australe</name>
    <dbReference type="NCBI Taxonomy" id="47621"/>
    <lineage>
        <taxon>Eukaryota</taxon>
        <taxon>Viridiplantae</taxon>
        <taxon>Streptophyta</taxon>
        <taxon>Embryophyta</taxon>
        <taxon>Tracheophyta</taxon>
        <taxon>Spermatophyta</taxon>
        <taxon>Magnoliopsida</taxon>
        <taxon>eudicotyledons</taxon>
        <taxon>Gunneridae</taxon>
        <taxon>Pentapetalae</taxon>
        <taxon>rosids</taxon>
        <taxon>malvids</taxon>
        <taxon>Malvales</taxon>
        <taxon>Malvaceae</taxon>
        <taxon>Malvoideae</taxon>
        <taxon>Gossypium</taxon>
    </lineage>
</organism>
<dbReference type="Proteomes" id="UP000325315">
    <property type="component" value="Unassembled WGS sequence"/>
</dbReference>